<dbReference type="PANTHER" id="PTHR32089:SF119">
    <property type="entry name" value="METHYL-ACCEPTING CHEMOTAXIS PROTEIN CTPL"/>
    <property type="match status" value="1"/>
</dbReference>
<evidence type="ECO:0000313" key="13">
    <source>
        <dbReference type="Proteomes" id="UP000504844"/>
    </source>
</evidence>
<dbReference type="PROSITE" id="PS50885">
    <property type="entry name" value="HAMP"/>
    <property type="match status" value="1"/>
</dbReference>
<dbReference type="GO" id="GO:0007165">
    <property type="term" value="P:signal transduction"/>
    <property type="evidence" value="ECO:0007669"/>
    <property type="project" value="UniProtKB-KW"/>
</dbReference>
<dbReference type="AlphaFoldDB" id="A0A6M8SQS1"/>
<dbReference type="GO" id="GO:0006935">
    <property type="term" value="P:chemotaxis"/>
    <property type="evidence" value="ECO:0007669"/>
    <property type="project" value="InterPro"/>
</dbReference>
<dbReference type="EMBL" id="CP054143">
    <property type="protein sequence ID" value="QKJ65860.1"/>
    <property type="molecule type" value="Genomic_DNA"/>
</dbReference>
<evidence type="ECO:0000256" key="9">
    <source>
        <dbReference type="SAM" id="Phobius"/>
    </source>
</evidence>
<dbReference type="Pfam" id="PF00672">
    <property type="entry name" value="HAMP"/>
    <property type="match status" value="1"/>
</dbReference>
<proteinExistence type="inferred from homology"/>
<keyword evidence="2 9" id="KW-0812">Transmembrane</keyword>
<evidence type="ECO:0000256" key="7">
    <source>
        <dbReference type="PROSITE-ProRule" id="PRU00284"/>
    </source>
</evidence>
<dbReference type="FunFam" id="1.10.287.950:FF:000001">
    <property type="entry name" value="Methyl-accepting chemotaxis sensory transducer"/>
    <property type="match status" value="1"/>
</dbReference>
<evidence type="ECO:0000256" key="4">
    <source>
        <dbReference type="ARBA" id="ARBA00023136"/>
    </source>
</evidence>
<dbReference type="InterPro" id="IPR004089">
    <property type="entry name" value="MCPsignal_dom"/>
</dbReference>
<feature type="domain" description="HAMP" evidence="11">
    <location>
        <begin position="207"/>
        <end position="260"/>
    </location>
</feature>
<keyword evidence="5 7" id="KW-0807">Transducer</keyword>
<keyword evidence="13" id="KW-1185">Reference proteome</keyword>
<dbReference type="InterPro" id="IPR047347">
    <property type="entry name" value="YvaQ-like_sensor"/>
</dbReference>
<dbReference type="InterPro" id="IPR003660">
    <property type="entry name" value="HAMP_dom"/>
</dbReference>
<evidence type="ECO:0000259" key="10">
    <source>
        <dbReference type="PROSITE" id="PS50111"/>
    </source>
</evidence>
<dbReference type="CDD" id="cd11386">
    <property type="entry name" value="MCP_signal"/>
    <property type="match status" value="1"/>
</dbReference>
<feature type="domain" description="Methyl-accepting transducer" evidence="10">
    <location>
        <begin position="265"/>
        <end position="501"/>
    </location>
</feature>
<dbReference type="RefSeq" id="WP_173532368.1">
    <property type="nucleotide sequence ID" value="NZ_CP054143.1"/>
</dbReference>
<dbReference type="SUPFAM" id="SSF58104">
    <property type="entry name" value="Methyl-accepting chemotaxis protein (MCP) signaling domain"/>
    <property type="match status" value="1"/>
</dbReference>
<evidence type="ECO:0000256" key="3">
    <source>
        <dbReference type="ARBA" id="ARBA00022989"/>
    </source>
</evidence>
<dbReference type="PROSITE" id="PS50111">
    <property type="entry name" value="CHEMOTAXIS_TRANSDUC_2"/>
    <property type="match status" value="1"/>
</dbReference>
<keyword evidence="4 9" id="KW-0472">Membrane</keyword>
<dbReference type="Pfam" id="PF00015">
    <property type="entry name" value="MCPsignal"/>
    <property type="match status" value="1"/>
</dbReference>
<protein>
    <submittedName>
        <fullName evidence="12">Methyl-accepting chemotaxis protein</fullName>
    </submittedName>
</protein>
<keyword evidence="3 9" id="KW-1133">Transmembrane helix</keyword>
<comment type="subcellular location">
    <subcellularLocation>
        <location evidence="1">Membrane</location>
        <topology evidence="1">Multi-pass membrane protein</topology>
    </subcellularLocation>
</comment>
<evidence type="ECO:0000256" key="1">
    <source>
        <dbReference type="ARBA" id="ARBA00004141"/>
    </source>
</evidence>
<feature type="region of interest" description="Disordered" evidence="8">
    <location>
        <begin position="504"/>
        <end position="527"/>
    </location>
</feature>
<name>A0A6M8SQS1_9NEIS</name>
<evidence type="ECO:0000313" key="12">
    <source>
        <dbReference type="EMBL" id="QKJ65860.1"/>
    </source>
</evidence>
<evidence type="ECO:0000256" key="8">
    <source>
        <dbReference type="SAM" id="MobiDB-lite"/>
    </source>
</evidence>
<dbReference type="SMART" id="SM00283">
    <property type="entry name" value="MA"/>
    <property type="match status" value="1"/>
</dbReference>
<dbReference type="CDD" id="cd19411">
    <property type="entry name" value="MCP2201-like_sensor"/>
    <property type="match status" value="1"/>
</dbReference>
<feature type="compositionally biased region" description="Polar residues" evidence="8">
    <location>
        <begin position="504"/>
        <end position="516"/>
    </location>
</feature>
<dbReference type="InterPro" id="IPR004090">
    <property type="entry name" value="Chemotax_Me-accpt_rcpt"/>
</dbReference>
<dbReference type="KEGG" id="dee:HQN60_03465"/>
<dbReference type="Pfam" id="PF12729">
    <property type="entry name" value="4HB_MCP_1"/>
    <property type="match status" value="1"/>
</dbReference>
<feature type="transmembrane region" description="Helical" evidence="9">
    <location>
        <begin position="188"/>
        <end position="209"/>
    </location>
</feature>
<organism evidence="12 13">
    <name type="scientific">Deefgea piscis</name>
    <dbReference type="NCBI Taxonomy" id="2739061"/>
    <lineage>
        <taxon>Bacteria</taxon>
        <taxon>Pseudomonadati</taxon>
        <taxon>Pseudomonadota</taxon>
        <taxon>Betaproteobacteria</taxon>
        <taxon>Neisseriales</taxon>
        <taxon>Chitinibacteraceae</taxon>
        <taxon>Deefgea</taxon>
    </lineage>
</organism>
<dbReference type="SMART" id="SM00304">
    <property type="entry name" value="HAMP"/>
    <property type="match status" value="1"/>
</dbReference>
<dbReference type="Gene3D" id="1.10.287.950">
    <property type="entry name" value="Methyl-accepting chemotaxis protein"/>
    <property type="match status" value="1"/>
</dbReference>
<evidence type="ECO:0000256" key="2">
    <source>
        <dbReference type="ARBA" id="ARBA00022692"/>
    </source>
</evidence>
<dbReference type="GO" id="GO:0016020">
    <property type="term" value="C:membrane"/>
    <property type="evidence" value="ECO:0007669"/>
    <property type="project" value="UniProtKB-SubCell"/>
</dbReference>
<dbReference type="Gene3D" id="6.10.340.10">
    <property type="match status" value="1"/>
</dbReference>
<feature type="transmembrane region" description="Helical" evidence="9">
    <location>
        <begin position="7"/>
        <end position="26"/>
    </location>
</feature>
<evidence type="ECO:0000256" key="5">
    <source>
        <dbReference type="ARBA" id="ARBA00023224"/>
    </source>
</evidence>
<dbReference type="CDD" id="cd06225">
    <property type="entry name" value="HAMP"/>
    <property type="match status" value="1"/>
</dbReference>
<comment type="similarity">
    <text evidence="6">Belongs to the methyl-accepting chemotaxis (MCP) protein family.</text>
</comment>
<dbReference type="Proteomes" id="UP000504844">
    <property type="component" value="Chromosome"/>
</dbReference>
<dbReference type="PANTHER" id="PTHR32089">
    <property type="entry name" value="METHYL-ACCEPTING CHEMOTAXIS PROTEIN MCPB"/>
    <property type="match status" value="1"/>
</dbReference>
<dbReference type="GO" id="GO:0004888">
    <property type="term" value="F:transmembrane signaling receptor activity"/>
    <property type="evidence" value="ECO:0007669"/>
    <property type="project" value="InterPro"/>
</dbReference>
<dbReference type="PRINTS" id="PR00260">
    <property type="entry name" value="CHEMTRNSDUCR"/>
</dbReference>
<gene>
    <name evidence="12" type="ORF">HQN60_03465</name>
</gene>
<evidence type="ECO:0000256" key="6">
    <source>
        <dbReference type="ARBA" id="ARBA00029447"/>
    </source>
</evidence>
<dbReference type="InterPro" id="IPR024478">
    <property type="entry name" value="HlyB_4HB_MCP"/>
</dbReference>
<evidence type="ECO:0000259" key="11">
    <source>
        <dbReference type="PROSITE" id="PS50885"/>
    </source>
</evidence>
<sequence length="538" mass="58295">MKIVHKLIILILIASLDLLVISGLSYKHFNEIKTASYEVTDNILPSIVALADAQYQYSEARRLLVLHVAQSDQNKMRATEEKFLKTIASAEEALKKYETMLYDDTDKANLAGMRESFPAYFAVAKEIMALSYAEKPDAATLMLEEKLVPLGAKIDQAFRKTEQYNEALADKLKKSVNDTIAASISQSIIIAILSLLVFAVLGLFISRSITQPLNEMRQFIVDLGTRFDFTKRMPIKNKDEIGESAVALNGLLETLQASLQKLAHVGSQVGVCVSGLSNSSSELSSTSRGVSESASSMAAGVEQVTVSVTHVADRAQQCDVTAREAGRLAGTGGEVIDNTINSINQIADQVRQSAGQIENLKDRTNSITSVVNVIKDIADQTNLLALNAAIEAARAGELGRGFAVVADEVRKLAERTSSSTQEITSMVAEIQNEANHTVHTMQQTVRQVDNGVSMAHEASTAISNIRKSADDVVAQVSEISSSMREQSTASAMMAQQVERVAQMSEESSSVAEQTASEGGRLKRLGNELDEAISRYKVQ</sequence>
<reference evidence="12 13" key="1">
    <citation type="submission" date="2020-05" db="EMBL/GenBank/DDBJ databases">
        <title>Complete genome sequence of Deefgea sp. D17.</title>
        <authorList>
            <person name="Bae J.-W."/>
            <person name="Han J.E."/>
        </authorList>
    </citation>
    <scope>NUCLEOTIDE SEQUENCE [LARGE SCALE GENOMIC DNA]</scope>
    <source>
        <strain evidence="12 13">D17</strain>
    </source>
</reference>
<accession>A0A6M8SQS1</accession>